<protein>
    <submittedName>
        <fullName evidence="1">Uncharacterized protein</fullName>
    </submittedName>
</protein>
<evidence type="ECO:0000313" key="2">
    <source>
        <dbReference type="Proteomes" id="UP000479226"/>
    </source>
</evidence>
<reference evidence="1 2" key="1">
    <citation type="submission" date="2020-02" db="EMBL/GenBank/DDBJ databases">
        <title>Genome sequence of the type strain DSM 27180 of Arthrobacter silviterrae.</title>
        <authorList>
            <person name="Gao J."/>
            <person name="Sun J."/>
        </authorList>
    </citation>
    <scope>NUCLEOTIDE SEQUENCE [LARGE SCALE GENOMIC DNA]</scope>
    <source>
        <strain evidence="1 2">DSM 27180</strain>
    </source>
</reference>
<accession>A0ABX0D846</accession>
<proteinExistence type="predicted"/>
<name>A0ABX0D846_9MICC</name>
<dbReference type="Proteomes" id="UP000479226">
    <property type="component" value="Unassembled WGS sequence"/>
</dbReference>
<sequence>MHHTGGPGWRITMDTSGPMLIALYIRDVAGLTGAGSPSLSHVAPHVRAADHSRLTAHVGGEKALRGQWEAWWGTLLVQPDGTEPAMTPPSFPEFNAMPALQRVVQAHFGAALTWSREQSRAYSLMAAERETLGGHKILADLVQNREMELGRSARDFTLTIVEMPLAEQRAWFIEPDRLIMSEHLLDDQQNFLSYVQPVVELLV</sequence>
<dbReference type="RefSeq" id="WP_165180964.1">
    <property type="nucleotide sequence ID" value="NZ_JAAKZI010000006.1"/>
</dbReference>
<dbReference type="EMBL" id="JAAKZI010000006">
    <property type="protein sequence ID" value="NGN82868.1"/>
    <property type="molecule type" value="Genomic_DNA"/>
</dbReference>
<keyword evidence="2" id="KW-1185">Reference proteome</keyword>
<comment type="caution">
    <text evidence="1">The sequence shown here is derived from an EMBL/GenBank/DDBJ whole genome shotgun (WGS) entry which is preliminary data.</text>
</comment>
<organism evidence="1 2">
    <name type="scientific">Arthrobacter silviterrae</name>
    <dbReference type="NCBI Taxonomy" id="2026658"/>
    <lineage>
        <taxon>Bacteria</taxon>
        <taxon>Bacillati</taxon>
        <taxon>Actinomycetota</taxon>
        <taxon>Actinomycetes</taxon>
        <taxon>Micrococcales</taxon>
        <taxon>Micrococcaceae</taxon>
        <taxon>Arthrobacter</taxon>
    </lineage>
</organism>
<gene>
    <name evidence="1" type="ORF">G6N77_05225</name>
</gene>
<evidence type="ECO:0000313" key="1">
    <source>
        <dbReference type="EMBL" id="NGN82868.1"/>
    </source>
</evidence>